<dbReference type="OrthoDB" id="25778at2759"/>
<proteinExistence type="predicted"/>
<accession>A0A0C2FRS9</accession>
<gene>
    <name evidence="1" type="ORF">ANCDUO_20576</name>
</gene>
<evidence type="ECO:0000313" key="1">
    <source>
        <dbReference type="EMBL" id="KIH49349.1"/>
    </source>
</evidence>
<name>A0A0C2FRS9_9BILA</name>
<reference evidence="1 2" key="1">
    <citation type="submission" date="2013-12" db="EMBL/GenBank/DDBJ databases">
        <title>Draft genome of the parsitic nematode Ancylostoma duodenale.</title>
        <authorList>
            <person name="Mitreva M."/>
        </authorList>
    </citation>
    <scope>NUCLEOTIDE SEQUENCE [LARGE SCALE GENOMIC DNA]</scope>
    <source>
        <strain evidence="1 2">Zhejiang</strain>
    </source>
</reference>
<evidence type="ECO:0000313" key="2">
    <source>
        <dbReference type="Proteomes" id="UP000054047"/>
    </source>
</evidence>
<keyword evidence="2" id="KW-1185">Reference proteome</keyword>
<sequence>MPPPLQPGSPLITWLVPEKKRQRNSREPDTWIPQVEVKANVVCTYSGPHRRLWMGPQFKFFEYREENSSAELMTPSESRHSLSSIKSIPVVIGASVTQYLGFLCFSSFVS</sequence>
<dbReference type="EMBL" id="KN753867">
    <property type="protein sequence ID" value="KIH49349.1"/>
    <property type="molecule type" value="Genomic_DNA"/>
</dbReference>
<protein>
    <submittedName>
        <fullName evidence="1">Uncharacterized protein</fullName>
    </submittedName>
</protein>
<organism evidence="1 2">
    <name type="scientific">Ancylostoma duodenale</name>
    <dbReference type="NCBI Taxonomy" id="51022"/>
    <lineage>
        <taxon>Eukaryota</taxon>
        <taxon>Metazoa</taxon>
        <taxon>Ecdysozoa</taxon>
        <taxon>Nematoda</taxon>
        <taxon>Chromadorea</taxon>
        <taxon>Rhabditida</taxon>
        <taxon>Rhabditina</taxon>
        <taxon>Rhabditomorpha</taxon>
        <taxon>Strongyloidea</taxon>
        <taxon>Ancylostomatidae</taxon>
        <taxon>Ancylostomatinae</taxon>
        <taxon>Ancylostoma</taxon>
    </lineage>
</organism>
<dbReference type="Proteomes" id="UP000054047">
    <property type="component" value="Unassembled WGS sequence"/>
</dbReference>
<dbReference type="AlphaFoldDB" id="A0A0C2FRS9"/>